<dbReference type="InterPro" id="IPR005215">
    <property type="entry name" value="Trig_fac"/>
</dbReference>
<keyword evidence="5 11" id="KW-0132">Cell division</keyword>
<comment type="function">
    <text evidence="11">Involved in protein export. Acts as a chaperone by maintaining the newly synthesized protein in an open conformation. Functions as a peptidyl-prolyl cis-trans isomerase.</text>
</comment>
<evidence type="ECO:0000313" key="15">
    <source>
        <dbReference type="Proteomes" id="UP000309454"/>
    </source>
</evidence>
<feature type="domain" description="Trigger factor C-terminal" evidence="13">
    <location>
        <begin position="294"/>
        <end position="449"/>
    </location>
</feature>
<evidence type="ECO:0000256" key="6">
    <source>
        <dbReference type="ARBA" id="ARBA00023110"/>
    </source>
</evidence>
<keyword evidence="8 11" id="KW-0413">Isomerase</keyword>
<dbReference type="Pfam" id="PF05698">
    <property type="entry name" value="Trigger_C"/>
    <property type="match status" value="1"/>
</dbReference>
<reference evidence="14 15" key="1">
    <citation type="submission" date="2019-04" db="EMBL/GenBank/DDBJ databases">
        <title>Microbes associate with the intestines of laboratory mice.</title>
        <authorList>
            <person name="Navarre W."/>
            <person name="Wong E."/>
            <person name="Huang K.C."/>
            <person name="Tropini C."/>
            <person name="Ng K."/>
            <person name="Yu B."/>
        </authorList>
    </citation>
    <scope>NUCLEOTIDE SEQUENCE [LARGE SCALE GENOMIC DNA]</scope>
    <source>
        <strain evidence="14 15">NM48_B13</strain>
    </source>
</reference>
<evidence type="ECO:0000256" key="3">
    <source>
        <dbReference type="ARBA" id="ARBA00013194"/>
    </source>
</evidence>
<dbReference type="PANTHER" id="PTHR30560">
    <property type="entry name" value="TRIGGER FACTOR CHAPERONE AND PEPTIDYL-PROLYL CIS/TRANS ISOMERASE"/>
    <property type="match status" value="1"/>
</dbReference>
<dbReference type="GO" id="GO:0051301">
    <property type="term" value="P:cell division"/>
    <property type="evidence" value="ECO:0007669"/>
    <property type="project" value="UniProtKB-KW"/>
</dbReference>
<dbReference type="Gene3D" id="1.10.3120.10">
    <property type="entry name" value="Trigger factor, C-terminal domain"/>
    <property type="match status" value="1"/>
</dbReference>
<organism evidence="14 15">
    <name type="scientific">Parvibacter caecicola</name>
    <dbReference type="NCBI Taxonomy" id="747645"/>
    <lineage>
        <taxon>Bacteria</taxon>
        <taxon>Bacillati</taxon>
        <taxon>Actinomycetota</taxon>
        <taxon>Coriobacteriia</taxon>
        <taxon>Coriobacteriales</taxon>
        <taxon>Coriobacteriaceae</taxon>
        <taxon>Parvibacter</taxon>
    </lineage>
</organism>
<dbReference type="Gene3D" id="3.30.70.1050">
    <property type="entry name" value="Trigger factor ribosome-binding domain"/>
    <property type="match status" value="1"/>
</dbReference>
<dbReference type="GO" id="GO:0005737">
    <property type="term" value="C:cytoplasm"/>
    <property type="evidence" value="ECO:0007669"/>
    <property type="project" value="UniProtKB-SubCell"/>
</dbReference>
<keyword evidence="7 11" id="KW-0143">Chaperone</keyword>
<dbReference type="InterPro" id="IPR046357">
    <property type="entry name" value="PPIase_dom_sf"/>
</dbReference>
<evidence type="ECO:0000256" key="4">
    <source>
        <dbReference type="ARBA" id="ARBA00016902"/>
    </source>
</evidence>
<keyword evidence="6 11" id="KW-0697">Rotamase</keyword>
<name>A0A4T9TFV4_9ACTN</name>
<dbReference type="InterPro" id="IPR036611">
    <property type="entry name" value="Trigger_fac_ribosome-bd_sf"/>
</dbReference>
<dbReference type="HAMAP" id="MF_00303">
    <property type="entry name" value="Trigger_factor_Tig"/>
    <property type="match status" value="1"/>
</dbReference>
<comment type="caution">
    <text evidence="14">The sequence shown here is derived from an EMBL/GenBank/DDBJ whole genome shotgun (WGS) entry which is preliminary data.</text>
</comment>
<keyword evidence="15" id="KW-1185">Reference proteome</keyword>
<comment type="catalytic activity">
    <reaction evidence="1 11">
        <text>[protein]-peptidylproline (omega=180) = [protein]-peptidylproline (omega=0)</text>
        <dbReference type="Rhea" id="RHEA:16237"/>
        <dbReference type="Rhea" id="RHEA-COMP:10747"/>
        <dbReference type="Rhea" id="RHEA-COMP:10748"/>
        <dbReference type="ChEBI" id="CHEBI:83833"/>
        <dbReference type="ChEBI" id="CHEBI:83834"/>
        <dbReference type="EC" id="5.2.1.8"/>
    </reaction>
</comment>
<dbReference type="GO" id="GO:0003755">
    <property type="term" value="F:peptidyl-prolyl cis-trans isomerase activity"/>
    <property type="evidence" value="ECO:0007669"/>
    <property type="project" value="UniProtKB-UniRule"/>
</dbReference>
<evidence type="ECO:0000256" key="11">
    <source>
        <dbReference type="HAMAP-Rule" id="MF_00303"/>
    </source>
</evidence>
<evidence type="ECO:0000256" key="9">
    <source>
        <dbReference type="ARBA" id="ARBA00023306"/>
    </source>
</evidence>
<dbReference type="GO" id="GO:0043335">
    <property type="term" value="P:protein unfolding"/>
    <property type="evidence" value="ECO:0007669"/>
    <property type="project" value="TreeGrafter"/>
</dbReference>
<evidence type="ECO:0000259" key="13">
    <source>
        <dbReference type="Pfam" id="PF05698"/>
    </source>
</evidence>
<keyword evidence="11" id="KW-0963">Cytoplasm</keyword>
<dbReference type="InterPro" id="IPR027304">
    <property type="entry name" value="Trigger_fact/SurA_dom_sf"/>
</dbReference>
<dbReference type="SUPFAM" id="SSF109998">
    <property type="entry name" value="Triger factor/SurA peptide-binding domain-like"/>
    <property type="match status" value="1"/>
</dbReference>
<comment type="domain">
    <text evidence="11">Consists of 3 domains; the N-terminus binds the ribosome, the middle domain has PPIase activity, while the C-terminus has intrinsic chaperone activity on its own.</text>
</comment>
<dbReference type="GO" id="GO:0044183">
    <property type="term" value="F:protein folding chaperone"/>
    <property type="evidence" value="ECO:0007669"/>
    <property type="project" value="TreeGrafter"/>
</dbReference>
<dbReference type="EC" id="5.2.1.8" evidence="3 11"/>
<evidence type="ECO:0000256" key="8">
    <source>
        <dbReference type="ARBA" id="ARBA00023235"/>
    </source>
</evidence>
<dbReference type="InterPro" id="IPR008880">
    <property type="entry name" value="Trigger_fac_C"/>
</dbReference>
<accession>A0A4T9TFV4</accession>
<evidence type="ECO:0000256" key="1">
    <source>
        <dbReference type="ARBA" id="ARBA00000971"/>
    </source>
</evidence>
<evidence type="ECO:0000256" key="7">
    <source>
        <dbReference type="ARBA" id="ARBA00023186"/>
    </source>
</evidence>
<dbReference type="PIRSF" id="PIRSF003095">
    <property type="entry name" value="Trigger_factor"/>
    <property type="match status" value="1"/>
</dbReference>
<comment type="subcellular location">
    <subcellularLocation>
        <location evidence="11">Cytoplasm</location>
    </subcellularLocation>
    <text evidence="11">About half TF is bound to the ribosome near the polypeptide exit tunnel while the other half is free in the cytoplasm.</text>
</comment>
<evidence type="ECO:0000256" key="5">
    <source>
        <dbReference type="ARBA" id="ARBA00022618"/>
    </source>
</evidence>
<protein>
    <recommendedName>
        <fullName evidence="4 11">Trigger factor</fullName>
        <shortName evidence="11">TF</shortName>
        <ecNumber evidence="3 11">5.2.1.8</ecNumber>
    </recommendedName>
    <alternativeName>
        <fullName evidence="10 11">PPIase</fullName>
    </alternativeName>
</protein>
<dbReference type="AlphaFoldDB" id="A0A4T9TFV4"/>
<evidence type="ECO:0000313" key="14">
    <source>
        <dbReference type="EMBL" id="TJW12228.1"/>
    </source>
</evidence>
<dbReference type="GO" id="GO:0015031">
    <property type="term" value="P:protein transport"/>
    <property type="evidence" value="ECO:0007669"/>
    <property type="project" value="UniProtKB-UniRule"/>
</dbReference>
<dbReference type="EMBL" id="SSTM01000001">
    <property type="protein sequence ID" value="TJW12228.1"/>
    <property type="molecule type" value="Genomic_DNA"/>
</dbReference>
<dbReference type="InterPro" id="IPR037041">
    <property type="entry name" value="Trigger_fac_C_sf"/>
</dbReference>
<dbReference type="InterPro" id="IPR008881">
    <property type="entry name" value="Trigger_fac_ribosome-bd_bac"/>
</dbReference>
<dbReference type="GO" id="GO:0051083">
    <property type="term" value="P:'de novo' cotranslational protein folding"/>
    <property type="evidence" value="ECO:0007669"/>
    <property type="project" value="TreeGrafter"/>
</dbReference>
<dbReference type="NCBIfam" id="TIGR00115">
    <property type="entry name" value="tig"/>
    <property type="match status" value="1"/>
</dbReference>
<dbReference type="GO" id="GO:0043022">
    <property type="term" value="F:ribosome binding"/>
    <property type="evidence" value="ECO:0007669"/>
    <property type="project" value="TreeGrafter"/>
</dbReference>
<dbReference type="SUPFAM" id="SSF102735">
    <property type="entry name" value="Trigger factor ribosome-binding domain"/>
    <property type="match status" value="1"/>
</dbReference>
<dbReference type="Gene3D" id="3.10.50.40">
    <property type="match status" value="1"/>
</dbReference>
<sequence>MRAVRFARLGILTRRIEETRWRTSVKTNKEALEDNRVKVTVTVGAEEVDKRINKTYRDFAGRYNFPGFRKGKAPRKVIDNALGAEAVAATVSEGLVNEGYPFAIEAEQLFPMGQPTFSADEVAKQGQPYEFSFEVEVKPEYELTSYEPVEIEMPAAGASEAEIDEQLETMRGHYVEFVDASASKKMKEDNYADLKIVATDETGKPVETVSSDSRLYAPATGMLSAAFDEQIMGIKKGDTREFELLVPVTEDSVLLQPLAGQKVKFEVTCNVVKKKELPEVTDEWAKETMGFEDVADMRTRIAQSIEVQKEGYLPRLKENNCLQALMTRIEGEVPGALVEQQQANLLQEFFGQLQGAGMTLDGYLKMQNITSDQFKEDIKAQATDEVKSGLALDAWARHNNITATDEDVLGEFVKAGVPEPEAMMEQWREEGRLYLIREGVIRGKAVNNVMDCAVVTETSEPAKDPAVEISADDAKEAEEAAVAVTDEVAEAVEAAEEAK</sequence>
<comment type="similarity">
    <text evidence="2 11">Belongs to the FKBP-type PPIase family. Tig subfamily.</text>
</comment>
<evidence type="ECO:0000256" key="10">
    <source>
        <dbReference type="ARBA" id="ARBA00029986"/>
    </source>
</evidence>
<proteinExistence type="inferred from homology"/>
<dbReference type="OrthoDB" id="9767721at2"/>
<dbReference type="PANTHER" id="PTHR30560:SF3">
    <property type="entry name" value="TRIGGER FACTOR-LIKE PROTEIN TIG, CHLOROPLASTIC"/>
    <property type="match status" value="1"/>
</dbReference>
<feature type="domain" description="Trigger factor ribosome-binding bacterial" evidence="12">
    <location>
        <begin position="26"/>
        <end position="170"/>
    </location>
</feature>
<gene>
    <name evidence="11 14" type="primary">tig</name>
    <name evidence="14" type="ORF">E5982_01065</name>
</gene>
<dbReference type="Pfam" id="PF05697">
    <property type="entry name" value="Trigger_N"/>
    <property type="match status" value="1"/>
</dbReference>
<keyword evidence="9 11" id="KW-0131">Cell cycle</keyword>
<dbReference type="SUPFAM" id="SSF54534">
    <property type="entry name" value="FKBP-like"/>
    <property type="match status" value="1"/>
</dbReference>
<evidence type="ECO:0000256" key="2">
    <source>
        <dbReference type="ARBA" id="ARBA00005464"/>
    </source>
</evidence>
<dbReference type="Proteomes" id="UP000309454">
    <property type="component" value="Unassembled WGS sequence"/>
</dbReference>
<evidence type="ECO:0000259" key="12">
    <source>
        <dbReference type="Pfam" id="PF05697"/>
    </source>
</evidence>